<dbReference type="InterPro" id="IPR011009">
    <property type="entry name" value="Kinase-like_dom_sf"/>
</dbReference>
<keyword evidence="4" id="KW-0547">Nucleotide-binding</keyword>
<comment type="catalytic activity">
    <reaction evidence="8">
        <text>L-seryl-[protein] + ATP = O-phospho-L-seryl-[protein] + ADP + H(+)</text>
        <dbReference type="Rhea" id="RHEA:17989"/>
        <dbReference type="Rhea" id="RHEA-COMP:9863"/>
        <dbReference type="Rhea" id="RHEA-COMP:11604"/>
        <dbReference type="ChEBI" id="CHEBI:15378"/>
        <dbReference type="ChEBI" id="CHEBI:29999"/>
        <dbReference type="ChEBI" id="CHEBI:30616"/>
        <dbReference type="ChEBI" id="CHEBI:83421"/>
        <dbReference type="ChEBI" id="CHEBI:456216"/>
        <dbReference type="EC" id="2.7.11.1"/>
    </reaction>
</comment>
<reference evidence="11" key="1">
    <citation type="journal article" date="2017" name="Genome Biol.">
        <title>Comparative genomics reveals high biological diversity and specific adaptations in the industrially and medically important fungal genus Aspergillus.</title>
        <authorList>
            <person name="de Vries R.P."/>
            <person name="Riley R."/>
            <person name="Wiebenga A."/>
            <person name="Aguilar-Osorio G."/>
            <person name="Amillis S."/>
            <person name="Uchima C.A."/>
            <person name="Anderluh G."/>
            <person name="Asadollahi M."/>
            <person name="Askin M."/>
            <person name="Barry K."/>
            <person name="Battaglia E."/>
            <person name="Bayram O."/>
            <person name="Benocci T."/>
            <person name="Braus-Stromeyer S.A."/>
            <person name="Caldana C."/>
            <person name="Canovas D."/>
            <person name="Cerqueira G.C."/>
            <person name="Chen F."/>
            <person name="Chen W."/>
            <person name="Choi C."/>
            <person name="Clum A."/>
            <person name="Dos Santos R.A."/>
            <person name="Damasio A.R."/>
            <person name="Diallinas G."/>
            <person name="Emri T."/>
            <person name="Fekete E."/>
            <person name="Flipphi M."/>
            <person name="Freyberg S."/>
            <person name="Gallo A."/>
            <person name="Gournas C."/>
            <person name="Habgood R."/>
            <person name="Hainaut M."/>
            <person name="Harispe M.L."/>
            <person name="Henrissat B."/>
            <person name="Hilden K.S."/>
            <person name="Hope R."/>
            <person name="Hossain A."/>
            <person name="Karabika E."/>
            <person name="Karaffa L."/>
            <person name="Karanyi Z."/>
            <person name="Krasevec N."/>
            <person name="Kuo A."/>
            <person name="Kusch H."/>
            <person name="LaButti K."/>
            <person name="Lagendijk E.L."/>
            <person name="Lapidus A."/>
            <person name="Levasseur A."/>
            <person name="Lindquist E."/>
            <person name="Lipzen A."/>
            <person name="Logrieco A.F."/>
            <person name="MacCabe A."/>
            <person name="Maekelae M.R."/>
            <person name="Malavazi I."/>
            <person name="Melin P."/>
            <person name="Meyer V."/>
            <person name="Mielnichuk N."/>
            <person name="Miskei M."/>
            <person name="Molnar A.P."/>
            <person name="Mule G."/>
            <person name="Ngan C.Y."/>
            <person name="Orejas M."/>
            <person name="Orosz E."/>
            <person name="Ouedraogo J.P."/>
            <person name="Overkamp K.M."/>
            <person name="Park H.-S."/>
            <person name="Perrone G."/>
            <person name="Piumi F."/>
            <person name="Punt P.J."/>
            <person name="Ram A.F."/>
            <person name="Ramon A."/>
            <person name="Rauscher S."/>
            <person name="Record E."/>
            <person name="Riano-Pachon D.M."/>
            <person name="Robert V."/>
            <person name="Roehrig J."/>
            <person name="Ruller R."/>
            <person name="Salamov A."/>
            <person name="Salih N.S."/>
            <person name="Samson R.A."/>
            <person name="Sandor E."/>
            <person name="Sanguinetti M."/>
            <person name="Schuetze T."/>
            <person name="Sepcic K."/>
            <person name="Shelest E."/>
            <person name="Sherlock G."/>
            <person name="Sophianopoulou V."/>
            <person name="Squina F.M."/>
            <person name="Sun H."/>
            <person name="Susca A."/>
            <person name="Todd R.B."/>
            <person name="Tsang A."/>
            <person name="Unkles S.E."/>
            <person name="van de Wiele N."/>
            <person name="van Rossen-Uffink D."/>
            <person name="Oliveira J.V."/>
            <person name="Vesth T.C."/>
            <person name="Visser J."/>
            <person name="Yu J.-H."/>
            <person name="Zhou M."/>
            <person name="Andersen M.R."/>
            <person name="Archer D.B."/>
            <person name="Baker S.E."/>
            <person name="Benoit I."/>
            <person name="Brakhage A.A."/>
            <person name="Braus G.H."/>
            <person name="Fischer R."/>
            <person name="Frisvad J.C."/>
            <person name="Goldman G.H."/>
            <person name="Houbraken J."/>
            <person name="Oakley B."/>
            <person name="Pocsi I."/>
            <person name="Scazzocchio C."/>
            <person name="Seiboth B."/>
            <person name="vanKuyk P.A."/>
            <person name="Wortman J."/>
            <person name="Dyer P.S."/>
            <person name="Grigoriev I.V."/>
        </authorList>
    </citation>
    <scope>NUCLEOTIDE SEQUENCE [LARGE SCALE GENOMIC DNA]</scope>
    <source>
        <strain evidence="11">CBS 106.47</strain>
    </source>
</reference>
<dbReference type="OrthoDB" id="5979581at2759"/>
<proteinExistence type="predicted"/>
<sequence>MEDLSVYEQNNLLYSQEKLSKYRPGGYHPVSLGNTFKDGRYEIQHKLGWGGFSTVWLAYDKEKVQWVSMKIMRADTSQGSRDLHNLQLLADRSQGKPSAKYIVSVLDSFTHQGPNGTHLCIVFELLGPSVSKVVNDYHSFGDDIEMDIILRMSEQLLEAISLVHVAGMGHGDISGGNIAFSCTNLSHATKEELFAVLGSPEVEELTRLDGKPLDNSLPNQLVKSADWENWVDEDEEDIRILDFGEAFIQGNEPKVLAQPGQLRVPELIFTNCFDYRVDLWRAGCMIHTFIFGSYPFYYLGEDEVLVSQMIRFVGKLPKDWQPIWERMKMNSERGLKSPEDAYMRHPTKISSTASLYDSLYDASKAAYPKMTRNKMASYIAVECDNHLSVSHLSLGTLLAYTIYEPSRHPDCQRALQQELLTLAEPSDQSLAHRLADLPVLDAVVTETMRTRAPCPGPFPRVVAELWLPACREIRCPRRHHRQLLCLGPSLQPGTLFIPGGMTLGYIAQSRRQHSHGDAEVGLDPWKRRAGVHWYSLLHPYHSKNMLTIQFQTVIKELLATVYTTYETYLDDGFTGNVEQVDAFSAGPIAGCLQLKFRVLT</sequence>
<evidence type="ECO:0000256" key="5">
    <source>
        <dbReference type="ARBA" id="ARBA00022777"/>
    </source>
</evidence>
<keyword evidence="5" id="KW-0418">Kinase</keyword>
<dbReference type="GO" id="GO:0020037">
    <property type="term" value="F:heme binding"/>
    <property type="evidence" value="ECO:0007669"/>
    <property type="project" value="InterPro"/>
</dbReference>
<evidence type="ECO:0000256" key="7">
    <source>
        <dbReference type="ARBA" id="ARBA00047899"/>
    </source>
</evidence>
<evidence type="ECO:0000256" key="3">
    <source>
        <dbReference type="ARBA" id="ARBA00022679"/>
    </source>
</evidence>
<dbReference type="GO" id="GO:0000245">
    <property type="term" value="P:spliceosomal complex assembly"/>
    <property type="evidence" value="ECO:0007669"/>
    <property type="project" value="TreeGrafter"/>
</dbReference>
<evidence type="ECO:0000256" key="6">
    <source>
        <dbReference type="ARBA" id="ARBA00022840"/>
    </source>
</evidence>
<dbReference type="InterPro" id="IPR036396">
    <property type="entry name" value="Cyt_P450_sf"/>
</dbReference>
<dbReference type="EC" id="2.7.11.1" evidence="1"/>
<evidence type="ECO:0000256" key="4">
    <source>
        <dbReference type="ARBA" id="ARBA00022741"/>
    </source>
</evidence>
<accession>A0A1M3TVB9</accession>
<keyword evidence="2" id="KW-0723">Serine/threonine-protein kinase</keyword>
<evidence type="ECO:0000313" key="11">
    <source>
        <dbReference type="Proteomes" id="UP000184063"/>
    </source>
</evidence>
<dbReference type="Gene3D" id="1.10.510.10">
    <property type="entry name" value="Transferase(Phosphotransferase) domain 1"/>
    <property type="match status" value="1"/>
</dbReference>
<dbReference type="PROSITE" id="PS50011">
    <property type="entry name" value="PROTEIN_KINASE_DOM"/>
    <property type="match status" value="1"/>
</dbReference>
<dbReference type="GO" id="GO:0004497">
    <property type="term" value="F:monooxygenase activity"/>
    <property type="evidence" value="ECO:0007669"/>
    <property type="project" value="InterPro"/>
</dbReference>
<dbReference type="SMART" id="SM00220">
    <property type="entry name" value="S_TKc"/>
    <property type="match status" value="1"/>
</dbReference>
<dbReference type="Gene3D" id="3.30.200.20">
    <property type="entry name" value="Phosphorylase Kinase, domain 1"/>
    <property type="match status" value="1"/>
</dbReference>
<dbReference type="Proteomes" id="UP000184063">
    <property type="component" value="Unassembled WGS sequence"/>
</dbReference>
<dbReference type="GO" id="GO:0050684">
    <property type="term" value="P:regulation of mRNA processing"/>
    <property type="evidence" value="ECO:0007669"/>
    <property type="project" value="TreeGrafter"/>
</dbReference>
<dbReference type="GO" id="GO:0005506">
    <property type="term" value="F:iron ion binding"/>
    <property type="evidence" value="ECO:0007669"/>
    <property type="project" value="InterPro"/>
</dbReference>
<evidence type="ECO:0000256" key="2">
    <source>
        <dbReference type="ARBA" id="ARBA00022527"/>
    </source>
</evidence>
<evidence type="ECO:0000256" key="8">
    <source>
        <dbReference type="ARBA" id="ARBA00048679"/>
    </source>
</evidence>
<dbReference type="PANTHER" id="PTHR47634:SF9">
    <property type="entry name" value="PROTEIN KINASE DOMAIN-CONTAINING PROTEIN-RELATED"/>
    <property type="match status" value="1"/>
</dbReference>
<name>A0A1M3TVB9_ASPLC</name>
<dbReference type="AlphaFoldDB" id="A0A1M3TVB9"/>
<dbReference type="GO" id="GO:0005524">
    <property type="term" value="F:ATP binding"/>
    <property type="evidence" value="ECO:0007669"/>
    <property type="project" value="UniProtKB-KW"/>
</dbReference>
<dbReference type="GO" id="GO:0016705">
    <property type="term" value="F:oxidoreductase activity, acting on paired donors, with incorporation or reduction of molecular oxygen"/>
    <property type="evidence" value="ECO:0007669"/>
    <property type="project" value="InterPro"/>
</dbReference>
<dbReference type="InterPro" id="IPR000719">
    <property type="entry name" value="Prot_kinase_dom"/>
</dbReference>
<keyword evidence="3" id="KW-0808">Transferase</keyword>
<evidence type="ECO:0000256" key="1">
    <source>
        <dbReference type="ARBA" id="ARBA00012513"/>
    </source>
</evidence>
<evidence type="ECO:0000313" key="10">
    <source>
        <dbReference type="EMBL" id="OJZ90675.1"/>
    </source>
</evidence>
<dbReference type="EMBL" id="KV878237">
    <property type="protein sequence ID" value="OJZ90675.1"/>
    <property type="molecule type" value="Genomic_DNA"/>
</dbReference>
<dbReference type="VEuPathDB" id="FungiDB:ASPFODRAFT_56950"/>
<comment type="catalytic activity">
    <reaction evidence="7">
        <text>L-threonyl-[protein] + ATP = O-phospho-L-threonyl-[protein] + ADP + H(+)</text>
        <dbReference type="Rhea" id="RHEA:46608"/>
        <dbReference type="Rhea" id="RHEA-COMP:11060"/>
        <dbReference type="Rhea" id="RHEA-COMP:11605"/>
        <dbReference type="ChEBI" id="CHEBI:15378"/>
        <dbReference type="ChEBI" id="CHEBI:30013"/>
        <dbReference type="ChEBI" id="CHEBI:30616"/>
        <dbReference type="ChEBI" id="CHEBI:61977"/>
        <dbReference type="ChEBI" id="CHEBI:456216"/>
        <dbReference type="EC" id="2.7.11.1"/>
    </reaction>
</comment>
<dbReference type="Pfam" id="PF00067">
    <property type="entry name" value="p450"/>
    <property type="match status" value="1"/>
</dbReference>
<dbReference type="Gene3D" id="1.10.630.10">
    <property type="entry name" value="Cytochrome P450"/>
    <property type="match status" value="1"/>
</dbReference>
<keyword evidence="6" id="KW-0067">ATP-binding</keyword>
<feature type="domain" description="Protein kinase" evidence="9">
    <location>
        <begin position="41"/>
        <end position="420"/>
    </location>
</feature>
<dbReference type="InterPro" id="IPR001128">
    <property type="entry name" value="Cyt_P450"/>
</dbReference>
<organism evidence="10 11">
    <name type="scientific">Aspergillus luchuensis (strain CBS 106.47)</name>
    <dbReference type="NCBI Taxonomy" id="1137211"/>
    <lineage>
        <taxon>Eukaryota</taxon>
        <taxon>Fungi</taxon>
        <taxon>Dikarya</taxon>
        <taxon>Ascomycota</taxon>
        <taxon>Pezizomycotina</taxon>
        <taxon>Eurotiomycetes</taxon>
        <taxon>Eurotiomycetidae</taxon>
        <taxon>Eurotiales</taxon>
        <taxon>Aspergillaceae</taxon>
        <taxon>Aspergillus</taxon>
        <taxon>Aspergillus subgen. Circumdati</taxon>
    </lineage>
</organism>
<dbReference type="InterPro" id="IPR051334">
    <property type="entry name" value="SRPK"/>
</dbReference>
<evidence type="ECO:0000259" key="9">
    <source>
        <dbReference type="PROSITE" id="PS50011"/>
    </source>
</evidence>
<protein>
    <recommendedName>
        <fullName evidence="1">non-specific serine/threonine protein kinase</fullName>
        <ecNumber evidence="1">2.7.11.1</ecNumber>
    </recommendedName>
</protein>
<gene>
    <name evidence="10" type="ORF">ASPFODRAFT_56950</name>
</gene>
<dbReference type="GO" id="GO:0004674">
    <property type="term" value="F:protein serine/threonine kinase activity"/>
    <property type="evidence" value="ECO:0007669"/>
    <property type="project" value="UniProtKB-KW"/>
</dbReference>
<dbReference type="PANTHER" id="PTHR47634">
    <property type="entry name" value="PROTEIN KINASE DOMAIN-CONTAINING PROTEIN-RELATED"/>
    <property type="match status" value="1"/>
</dbReference>
<dbReference type="Pfam" id="PF00069">
    <property type="entry name" value="Pkinase"/>
    <property type="match status" value="1"/>
</dbReference>
<dbReference type="SUPFAM" id="SSF48264">
    <property type="entry name" value="Cytochrome P450"/>
    <property type="match status" value="1"/>
</dbReference>
<dbReference type="SUPFAM" id="SSF56112">
    <property type="entry name" value="Protein kinase-like (PK-like)"/>
    <property type="match status" value="1"/>
</dbReference>